<organism evidence="3 4">
    <name type="scientific">Lentinula guzmanii</name>
    <dbReference type="NCBI Taxonomy" id="2804957"/>
    <lineage>
        <taxon>Eukaryota</taxon>
        <taxon>Fungi</taxon>
        <taxon>Dikarya</taxon>
        <taxon>Basidiomycota</taxon>
        <taxon>Agaricomycotina</taxon>
        <taxon>Agaricomycetes</taxon>
        <taxon>Agaricomycetidae</taxon>
        <taxon>Agaricales</taxon>
        <taxon>Marasmiineae</taxon>
        <taxon>Omphalotaceae</taxon>
        <taxon>Lentinula</taxon>
    </lineage>
</organism>
<evidence type="ECO:0000313" key="4">
    <source>
        <dbReference type="Proteomes" id="UP001176059"/>
    </source>
</evidence>
<gene>
    <name evidence="3" type="ORF">DFJ43DRAFT_576869</name>
</gene>
<feature type="signal peptide" evidence="2">
    <location>
        <begin position="1"/>
        <end position="25"/>
    </location>
</feature>
<evidence type="ECO:0000313" key="3">
    <source>
        <dbReference type="EMBL" id="KAJ3725685.1"/>
    </source>
</evidence>
<reference evidence="3" key="1">
    <citation type="submission" date="2022-08" db="EMBL/GenBank/DDBJ databases">
        <authorList>
            <consortium name="DOE Joint Genome Institute"/>
            <person name="Min B."/>
            <person name="Sierra-Patev S."/>
            <person name="Naranjo-Ortiz M."/>
            <person name="Looney B."/>
            <person name="Konkel Z."/>
            <person name="Slot J.C."/>
            <person name="Sakamoto Y."/>
            <person name="Steenwyk J.L."/>
            <person name="Rokas A."/>
            <person name="Carro J."/>
            <person name="Camarero S."/>
            <person name="Ferreira P."/>
            <person name="Molpeceres G."/>
            <person name="Ruiz-duenas F.J."/>
            <person name="Serrano A."/>
            <person name="Henrissat B."/>
            <person name="Drula E."/>
            <person name="Hughes K.W."/>
            <person name="Mata J.L."/>
            <person name="Ishikawa N.K."/>
            <person name="Vargas-Isla R."/>
            <person name="Ushijima S."/>
            <person name="Smith C.A."/>
            <person name="Ahrendt S."/>
            <person name="Andreopoulos W."/>
            <person name="He G."/>
            <person name="LaButti K."/>
            <person name="Lipzen A."/>
            <person name="Ng V."/>
            <person name="Riley R."/>
            <person name="Sandor L."/>
            <person name="Barry K."/>
            <person name="Martinez A.T."/>
            <person name="Xiao Y."/>
            <person name="Gibbons J.G."/>
            <person name="Terashima K."/>
            <person name="Hibbett D.S."/>
            <person name="Grigoriev I.V."/>
        </authorList>
    </citation>
    <scope>NUCLEOTIDE SEQUENCE</scope>
    <source>
        <strain evidence="3">ET3784</strain>
    </source>
</reference>
<accession>A0AA38JME2</accession>
<evidence type="ECO:0000256" key="2">
    <source>
        <dbReference type="SAM" id="SignalP"/>
    </source>
</evidence>
<evidence type="ECO:0000256" key="1">
    <source>
        <dbReference type="SAM" id="MobiDB-lite"/>
    </source>
</evidence>
<keyword evidence="2" id="KW-0732">Signal</keyword>
<dbReference type="AlphaFoldDB" id="A0AA38JME2"/>
<comment type="caution">
    <text evidence="3">The sequence shown here is derived from an EMBL/GenBank/DDBJ whole genome shotgun (WGS) entry which is preliminary data.</text>
</comment>
<feature type="chain" id="PRO_5041433544" evidence="2">
    <location>
        <begin position="26"/>
        <end position="220"/>
    </location>
</feature>
<reference evidence="3" key="2">
    <citation type="journal article" date="2023" name="Proc. Natl. Acad. Sci. U.S.A.">
        <title>A global phylogenomic analysis of the shiitake genus Lentinula.</title>
        <authorList>
            <person name="Sierra-Patev S."/>
            <person name="Min B."/>
            <person name="Naranjo-Ortiz M."/>
            <person name="Looney B."/>
            <person name="Konkel Z."/>
            <person name="Slot J.C."/>
            <person name="Sakamoto Y."/>
            <person name="Steenwyk J.L."/>
            <person name="Rokas A."/>
            <person name="Carro J."/>
            <person name="Camarero S."/>
            <person name="Ferreira P."/>
            <person name="Molpeceres G."/>
            <person name="Ruiz-Duenas F.J."/>
            <person name="Serrano A."/>
            <person name="Henrissat B."/>
            <person name="Drula E."/>
            <person name="Hughes K.W."/>
            <person name="Mata J.L."/>
            <person name="Ishikawa N.K."/>
            <person name="Vargas-Isla R."/>
            <person name="Ushijima S."/>
            <person name="Smith C.A."/>
            <person name="Donoghue J."/>
            <person name="Ahrendt S."/>
            <person name="Andreopoulos W."/>
            <person name="He G."/>
            <person name="LaButti K."/>
            <person name="Lipzen A."/>
            <person name="Ng V."/>
            <person name="Riley R."/>
            <person name="Sandor L."/>
            <person name="Barry K."/>
            <person name="Martinez A.T."/>
            <person name="Xiao Y."/>
            <person name="Gibbons J.G."/>
            <person name="Terashima K."/>
            <person name="Grigoriev I.V."/>
            <person name="Hibbett D."/>
        </authorList>
    </citation>
    <scope>NUCLEOTIDE SEQUENCE</scope>
    <source>
        <strain evidence="3">ET3784</strain>
    </source>
</reference>
<keyword evidence="4" id="KW-1185">Reference proteome</keyword>
<protein>
    <submittedName>
        <fullName evidence="3">Uncharacterized protein</fullName>
    </submittedName>
</protein>
<dbReference type="Proteomes" id="UP001176059">
    <property type="component" value="Unassembled WGS sequence"/>
</dbReference>
<name>A0AA38JME2_9AGAR</name>
<proteinExistence type="predicted"/>
<sequence length="220" mass="24944">MLSRRSLHGLFVAWLFLASFLNVMASPIGSSENPFRSRTDPQSKSTPTGKREAFTLDCEGSVGFYSEIIGNYDHDRPPTERWGVVLDCKQGYRTAASEKVEQFDARSSFPDNIIFFGIKINREKMDDIGNTLTTKGQGRNEPSKYPLTVWSTLKSTYSKDLYAPEDAEKHLVEWMTGEQKKHQEKYETYLREEKEGKCAGCAKSTKRQVEACALREDACA</sequence>
<dbReference type="EMBL" id="JANVFO010000045">
    <property type="protein sequence ID" value="KAJ3725685.1"/>
    <property type="molecule type" value="Genomic_DNA"/>
</dbReference>
<feature type="region of interest" description="Disordered" evidence="1">
    <location>
        <begin position="31"/>
        <end position="51"/>
    </location>
</feature>